<dbReference type="PANTHER" id="PTHR45831">
    <property type="entry name" value="LD24721P"/>
    <property type="match status" value="1"/>
</dbReference>
<dbReference type="InterPro" id="IPR019734">
    <property type="entry name" value="TPR_rpt"/>
</dbReference>
<dbReference type="InterPro" id="IPR047150">
    <property type="entry name" value="SGT"/>
</dbReference>
<accession>A0A0D6EI44</accession>
<dbReference type="GO" id="GO:0006620">
    <property type="term" value="P:post-translational protein targeting to endoplasmic reticulum membrane"/>
    <property type="evidence" value="ECO:0007669"/>
    <property type="project" value="TreeGrafter"/>
</dbReference>
<keyword evidence="1" id="KW-0677">Repeat</keyword>
<gene>
    <name evidence="3" type="primary">SPOSA6832_00738</name>
</gene>
<keyword evidence="4" id="KW-1185">Reference proteome</keyword>
<dbReference type="PANTHER" id="PTHR45831:SF2">
    <property type="entry name" value="LD24721P"/>
    <property type="match status" value="1"/>
</dbReference>
<feature type="non-terminal residue" evidence="3">
    <location>
        <position position="1"/>
    </location>
</feature>
<name>A0A0D6EI44_SPOSA</name>
<dbReference type="Proteomes" id="UP000243876">
    <property type="component" value="Unassembled WGS sequence"/>
</dbReference>
<keyword evidence="2" id="KW-0802">TPR repeat</keyword>
<dbReference type="AlphaFoldDB" id="A0A0D6EI44"/>
<dbReference type="GO" id="GO:0016020">
    <property type="term" value="C:membrane"/>
    <property type="evidence" value="ECO:0007669"/>
    <property type="project" value="TreeGrafter"/>
</dbReference>
<dbReference type="InterPro" id="IPR011990">
    <property type="entry name" value="TPR-like_helical_dom_sf"/>
</dbReference>
<dbReference type="OrthoDB" id="629492at2759"/>
<dbReference type="SUPFAM" id="SSF48452">
    <property type="entry name" value="TPR-like"/>
    <property type="match status" value="1"/>
</dbReference>
<proteinExistence type="predicted"/>
<protein>
    <submittedName>
        <fullName evidence="3">SPOSA6832_00738-mRNA-1:cds</fullName>
    </submittedName>
</protein>
<reference evidence="4" key="1">
    <citation type="submission" date="2015-02" db="EMBL/GenBank/DDBJ databases">
        <authorList>
            <person name="Gon?alves P."/>
        </authorList>
    </citation>
    <scope>NUCLEOTIDE SEQUENCE [LARGE SCALE GENOMIC DNA]</scope>
</reference>
<evidence type="ECO:0000256" key="2">
    <source>
        <dbReference type="ARBA" id="ARBA00022803"/>
    </source>
</evidence>
<sequence>MPSGSSSNPTSQILREQGNAAFRSERWSDAVDIYTQAIRASTSTEGLSEQESEHFAALYSNRAAARIHLFEYDLALLDAALAAKLQPKWSRAKAREGEAFTRLHNFEEARSSYAIATDLAEDDATRARCMSASASAKIRLDEQARQDAHPHLVAAEGSLEFAQTFDTFIKNCGDPKELVSASTAVYSWTMVVKAFEEMDDQLNVLDSGEVEASSPSPVLDIADAVITDSRGFHLPKGKDHKLPLSEKLRLQLSWDARVLEIDRFIKPNVVPRDVIDFYDAQVEKEGWQKVKVALAHLIRGSFVAAFVNELQARTGVSMNVLSPLRSFVSPFTRDMAANSLMKLLSPVLLSAAACSQYRFVLGLLQEGRERWADVPEDDKGSTFRFTFERKVKMHLVESLVDGHFRSKPQEGSDLYPMIDLQGLAEEIMDDCQANKAEPDPVSTFAFQAFSAGKAFAYSLRHRAQLEENRIDFPCGYWMHGGMSKACAKLCAFKLPFSLAACGEETDCSGGTDATAGSLLPKDDPERAVNLFNALAFDLRAGGVTFRTLFSRAAEAEAALVPPEQICTCFSFSPAVPSYVLIAPICNAVGPSSRRFDSRLLVRTVCTAVHAHLASQSPFLPDAALDQTIKPVPTVISGEIPEGKTWEECVDAEIMSRLEGDLAVAEVISLQ</sequence>
<dbReference type="EMBL" id="CENE01000002">
    <property type="protein sequence ID" value="CEQ39235.1"/>
    <property type="molecule type" value="Genomic_DNA"/>
</dbReference>
<dbReference type="SMART" id="SM00028">
    <property type="entry name" value="TPR"/>
    <property type="match status" value="3"/>
</dbReference>
<dbReference type="GO" id="GO:0072380">
    <property type="term" value="C:TRC complex"/>
    <property type="evidence" value="ECO:0007669"/>
    <property type="project" value="TreeGrafter"/>
</dbReference>
<evidence type="ECO:0000313" key="4">
    <source>
        <dbReference type="Proteomes" id="UP000243876"/>
    </source>
</evidence>
<organism evidence="3 4">
    <name type="scientific">Sporidiobolus salmonicolor</name>
    <name type="common">Yeast-like fungus</name>
    <name type="synonym">Sporobolomyces salmonicolor</name>
    <dbReference type="NCBI Taxonomy" id="5005"/>
    <lineage>
        <taxon>Eukaryota</taxon>
        <taxon>Fungi</taxon>
        <taxon>Dikarya</taxon>
        <taxon>Basidiomycota</taxon>
        <taxon>Pucciniomycotina</taxon>
        <taxon>Microbotryomycetes</taxon>
        <taxon>Sporidiobolales</taxon>
        <taxon>Sporidiobolaceae</taxon>
        <taxon>Sporobolomyces</taxon>
    </lineage>
</organism>
<evidence type="ECO:0000313" key="3">
    <source>
        <dbReference type="EMBL" id="CEQ39235.1"/>
    </source>
</evidence>
<dbReference type="Gene3D" id="1.25.40.10">
    <property type="entry name" value="Tetratricopeptide repeat domain"/>
    <property type="match status" value="1"/>
</dbReference>
<dbReference type="GO" id="GO:0060090">
    <property type="term" value="F:molecular adaptor activity"/>
    <property type="evidence" value="ECO:0007669"/>
    <property type="project" value="TreeGrafter"/>
</dbReference>
<evidence type="ECO:0000256" key="1">
    <source>
        <dbReference type="ARBA" id="ARBA00022737"/>
    </source>
</evidence>